<organism evidence="2 3">
    <name type="scientific">Corynebacterium renale</name>
    <dbReference type="NCBI Taxonomy" id="1724"/>
    <lineage>
        <taxon>Bacteria</taxon>
        <taxon>Bacillati</taxon>
        <taxon>Actinomycetota</taxon>
        <taxon>Actinomycetes</taxon>
        <taxon>Mycobacteriales</taxon>
        <taxon>Corynebacteriaceae</taxon>
        <taxon>Corynebacterium</taxon>
    </lineage>
</organism>
<dbReference type="Proteomes" id="UP000221653">
    <property type="component" value="Unassembled WGS sequence"/>
</dbReference>
<dbReference type="EMBL" id="PDJF01000001">
    <property type="protein sequence ID" value="PFG28827.1"/>
    <property type="molecule type" value="Genomic_DNA"/>
</dbReference>
<comment type="caution">
    <text evidence="2">The sequence shown here is derived from an EMBL/GenBank/DDBJ whole genome shotgun (WGS) entry which is preliminary data.</text>
</comment>
<dbReference type="RefSeq" id="WP_048379108.1">
    <property type="nucleotide sequence ID" value="NZ_LDYE01000003.1"/>
</dbReference>
<accession>A0A2A9DPY8</accession>
<feature type="transmembrane region" description="Helical" evidence="1">
    <location>
        <begin position="12"/>
        <end position="32"/>
    </location>
</feature>
<keyword evidence="1" id="KW-0472">Membrane</keyword>
<dbReference type="AlphaFoldDB" id="A0A2A9DPY8"/>
<evidence type="ECO:0000256" key="1">
    <source>
        <dbReference type="SAM" id="Phobius"/>
    </source>
</evidence>
<dbReference type="InterPro" id="IPR021903">
    <property type="entry name" value="DUF3515"/>
</dbReference>
<dbReference type="OrthoDB" id="4422435at2"/>
<evidence type="ECO:0000313" key="2">
    <source>
        <dbReference type="EMBL" id="PFG28827.1"/>
    </source>
</evidence>
<dbReference type="STRING" id="1724.GCA_001044175_00928"/>
<keyword evidence="1" id="KW-0812">Transmembrane</keyword>
<gene>
    <name evidence="2" type="ORF">ATK06_1953</name>
</gene>
<evidence type="ECO:0000313" key="3">
    <source>
        <dbReference type="Proteomes" id="UP000221653"/>
    </source>
</evidence>
<name>A0A2A9DPY8_9CORY</name>
<keyword evidence="1" id="KW-1133">Transmembrane helix</keyword>
<proteinExistence type="predicted"/>
<protein>
    <submittedName>
        <fullName evidence="2">Uncharacterized protein DUF3515</fullName>
    </submittedName>
</protein>
<sequence length="288" mass="30621">MRENQFNRTPVYIALGLAIVLVVGVLVGARLVSDRSRQVQLSAVPAPQAESQECSALLDDLPTTVAGLRRATLVDPVPPGAAAWSLGDNRVTLRCGVSLPEQYTELSRTADVAGVEWVKVADPGTDLATWYTVDREPVVAVTAEGQDPTGDVSPAIAQLPEKQWKPFALPLSDLATPEAQRCTGFMGALPKNLGDNPLVRSEGTRAVWAAEDHAPIVVACGVEQPADYAAGARLTQVNNVPWFVGQDGYFALGRQALVAVSMPPEATDELLEITNLIEKTIPPVQSAP</sequence>
<reference evidence="2 3" key="1">
    <citation type="submission" date="2017-10" db="EMBL/GenBank/DDBJ databases">
        <title>Sequencing the genomes of 1000 actinobacteria strains.</title>
        <authorList>
            <person name="Klenk H.-P."/>
        </authorList>
    </citation>
    <scope>NUCLEOTIDE SEQUENCE [LARGE SCALE GENOMIC DNA]</scope>
    <source>
        <strain evidence="2 3">DSM 20688</strain>
    </source>
</reference>
<keyword evidence="3" id="KW-1185">Reference proteome</keyword>
<dbReference type="Pfam" id="PF12028">
    <property type="entry name" value="DUF3515"/>
    <property type="match status" value="2"/>
</dbReference>